<reference evidence="2 3" key="1">
    <citation type="submission" date="2020-06" db="EMBL/GenBank/DDBJ databases">
        <title>Genome sequence of Rhizobium sp strain ADMK78.</title>
        <authorList>
            <person name="Rahi P."/>
        </authorList>
    </citation>
    <scope>NUCLEOTIDE SEQUENCE [LARGE SCALE GENOMIC DNA]</scope>
    <source>
        <strain evidence="2 3">ADMK78</strain>
    </source>
</reference>
<keyword evidence="3" id="KW-1185">Reference proteome</keyword>
<evidence type="ECO:0000313" key="3">
    <source>
        <dbReference type="Proteomes" id="UP000308530"/>
    </source>
</evidence>
<name>A0ABX6QM31_9HYPH</name>
<accession>A0ABX6QM31</accession>
<dbReference type="InterPro" id="IPR046847">
    <property type="entry name" value="Xre-like_HTH"/>
</dbReference>
<evidence type="ECO:0000259" key="1">
    <source>
        <dbReference type="Pfam" id="PF20432"/>
    </source>
</evidence>
<sequence length="141" mass="15587">MLNVQETPSPVSLGGFSDEAERRRLSATALKAFRRLVTQWDLTSQQAAALLGVSVSTWERLKPETASKTLSQDQMTRISALIGIYKGLHLLFVDAMADRWPQLPNSGPLFHRTSPVEAMITGGIPHMLEVRRYVDAVRGGL</sequence>
<dbReference type="RefSeq" id="WP_138285234.1">
    <property type="nucleotide sequence ID" value="NZ_CP058350.1"/>
</dbReference>
<feature type="domain" description="Antitoxin Xre-like helix-turn-helix" evidence="1">
    <location>
        <begin position="22"/>
        <end position="82"/>
    </location>
</feature>
<dbReference type="Pfam" id="PF20432">
    <property type="entry name" value="Xre-like-HTH"/>
    <property type="match status" value="1"/>
</dbReference>
<dbReference type="EMBL" id="CP058350">
    <property type="protein sequence ID" value="QLF69636.1"/>
    <property type="molecule type" value="Genomic_DNA"/>
</dbReference>
<evidence type="ECO:0000313" key="2">
    <source>
        <dbReference type="EMBL" id="QLF69636.1"/>
    </source>
</evidence>
<protein>
    <submittedName>
        <fullName evidence="2">DUF2384 domain-containing protein</fullName>
    </submittedName>
</protein>
<dbReference type="Proteomes" id="UP000308530">
    <property type="component" value="Chromosome"/>
</dbReference>
<proteinExistence type="predicted"/>
<organism evidence="2 3">
    <name type="scientific">Peteryoungia desertarenae</name>
    <dbReference type="NCBI Taxonomy" id="1813451"/>
    <lineage>
        <taxon>Bacteria</taxon>
        <taxon>Pseudomonadati</taxon>
        <taxon>Pseudomonadota</taxon>
        <taxon>Alphaproteobacteria</taxon>
        <taxon>Hyphomicrobiales</taxon>
        <taxon>Rhizobiaceae</taxon>
        <taxon>Peteryoungia</taxon>
    </lineage>
</organism>
<gene>
    <name evidence="2" type="ORF">FE840_008810</name>
</gene>